<dbReference type="SUPFAM" id="SSF54060">
    <property type="entry name" value="His-Me finger endonucleases"/>
    <property type="match status" value="1"/>
</dbReference>
<dbReference type="OrthoDB" id="6631788at2"/>
<dbReference type="Pfam" id="PF02796">
    <property type="entry name" value="HTH_7"/>
    <property type="match status" value="1"/>
</dbReference>
<evidence type="ECO:0000259" key="1">
    <source>
        <dbReference type="Pfam" id="PF02796"/>
    </source>
</evidence>
<comment type="caution">
    <text evidence="3">The sequence shown here is derived from an EMBL/GenBank/DDBJ whole genome shotgun (WGS) entry which is preliminary data.</text>
</comment>
<dbReference type="InterPro" id="IPR044925">
    <property type="entry name" value="His-Me_finger_sf"/>
</dbReference>
<dbReference type="Pfam" id="PF13392">
    <property type="entry name" value="HNH_3"/>
    <property type="match status" value="1"/>
</dbReference>
<sequence length="262" mass="30869">MRTLEDWKVYKFGKGFDDDYQLLFSTFGEVKSCTKSNPDGNIINGSLRDGYPIISFTQYKPISEENQSIFELQEDKIKLLREENRNLKKIARRKSTPKKDLIKIRKEITKIEKTITKNLNQLSKQRKEEKKTRAIHIHLLVHKAVAELFIPNDDPKNKKFVIHKNYNKTDNRVENLSWATQQEVIERSQKSPNYIRHTINRPKRDPNIVAKLTRNEVVLIKRKLEKGEPMSRLAKRFGVSDMQIYRIKTGENWANVKMSLSE</sequence>
<dbReference type="GO" id="GO:0003677">
    <property type="term" value="F:DNA binding"/>
    <property type="evidence" value="ECO:0007669"/>
    <property type="project" value="InterPro"/>
</dbReference>
<reference evidence="3 4" key="1">
    <citation type="submission" date="2019-03" db="EMBL/GenBank/DDBJ databases">
        <title>Genomic Encyclopedia of Type Strains, Phase III (KMG-III): the genomes of soil and plant-associated and newly described type strains.</title>
        <authorList>
            <person name="Whitman W."/>
        </authorList>
    </citation>
    <scope>NUCLEOTIDE SEQUENCE [LARGE SCALE GENOMIC DNA]</scope>
    <source>
        <strain evidence="3 4">CGMCC 1.12802</strain>
    </source>
</reference>
<protein>
    <submittedName>
        <fullName evidence="3">Helix-turn-helix resolvase-like protein</fullName>
    </submittedName>
</protein>
<feature type="domain" description="Resolvase HTH" evidence="1">
    <location>
        <begin position="211"/>
        <end position="249"/>
    </location>
</feature>
<feature type="domain" description="HNH nuclease" evidence="2">
    <location>
        <begin position="141"/>
        <end position="183"/>
    </location>
</feature>
<accession>A0A4R8IDP1</accession>
<evidence type="ECO:0000313" key="4">
    <source>
        <dbReference type="Proteomes" id="UP000295313"/>
    </source>
</evidence>
<dbReference type="InterPro" id="IPR003615">
    <property type="entry name" value="HNH_nuc"/>
</dbReference>
<keyword evidence="4" id="KW-1185">Reference proteome</keyword>
<dbReference type="RefSeq" id="WP_133945836.1">
    <property type="nucleotide sequence ID" value="NZ_SOEO01000003.1"/>
</dbReference>
<dbReference type="AlphaFoldDB" id="A0A4R8IDP1"/>
<gene>
    <name evidence="3" type="ORF">B0I22_2964</name>
</gene>
<evidence type="ECO:0000259" key="2">
    <source>
        <dbReference type="Pfam" id="PF13392"/>
    </source>
</evidence>
<dbReference type="Gene3D" id="1.10.10.60">
    <property type="entry name" value="Homeodomain-like"/>
    <property type="match status" value="1"/>
</dbReference>
<dbReference type="Gene3D" id="3.90.75.20">
    <property type="match status" value="1"/>
</dbReference>
<dbReference type="Proteomes" id="UP000295313">
    <property type="component" value="Unassembled WGS sequence"/>
</dbReference>
<dbReference type="GO" id="GO:0000150">
    <property type="term" value="F:DNA strand exchange activity"/>
    <property type="evidence" value="ECO:0007669"/>
    <property type="project" value="InterPro"/>
</dbReference>
<name>A0A4R8IDP1_9FLAO</name>
<organism evidence="3 4">
    <name type="scientific">Epilithonimonas xixisoli</name>
    <dbReference type="NCBI Taxonomy" id="1476462"/>
    <lineage>
        <taxon>Bacteria</taxon>
        <taxon>Pseudomonadati</taxon>
        <taxon>Bacteroidota</taxon>
        <taxon>Flavobacteriia</taxon>
        <taxon>Flavobacteriales</taxon>
        <taxon>Weeksellaceae</taxon>
        <taxon>Chryseobacterium group</taxon>
        <taxon>Epilithonimonas</taxon>
    </lineage>
</organism>
<dbReference type="EMBL" id="SOEO01000003">
    <property type="protein sequence ID" value="TDX82915.1"/>
    <property type="molecule type" value="Genomic_DNA"/>
</dbReference>
<evidence type="ECO:0000313" key="3">
    <source>
        <dbReference type="EMBL" id="TDX82915.1"/>
    </source>
</evidence>
<proteinExistence type="predicted"/>
<dbReference type="InterPro" id="IPR006120">
    <property type="entry name" value="Resolvase_HTH_dom"/>
</dbReference>